<accession>A0A2S0NAQ7</accession>
<evidence type="ECO:0000313" key="3">
    <source>
        <dbReference type="Proteomes" id="UP000237889"/>
    </source>
</evidence>
<reference evidence="2 3" key="1">
    <citation type="submission" date="2018-03" db="EMBL/GenBank/DDBJ databases">
        <title>Genome sequencing of Phreatobacter sp.</title>
        <authorList>
            <person name="Kim S.-J."/>
            <person name="Heo J."/>
            <person name="Kwon S.-W."/>
        </authorList>
    </citation>
    <scope>NUCLEOTIDE SEQUENCE [LARGE SCALE GENOMIC DNA]</scope>
    <source>
        <strain evidence="2 3">S-12</strain>
    </source>
</reference>
<dbReference type="InterPro" id="IPR000073">
    <property type="entry name" value="AB_hydrolase_1"/>
</dbReference>
<organism evidence="2 3">
    <name type="scientific">Phreatobacter cathodiphilus</name>
    <dbReference type="NCBI Taxonomy" id="1868589"/>
    <lineage>
        <taxon>Bacteria</taxon>
        <taxon>Pseudomonadati</taxon>
        <taxon>Pseudomonadota</taxon>
        <taxon>Alphaproteobacteria</taxon>
        <taxon>Hyphomicrobiales</taxon>
        <taxon>Phreatobacteraceae</taxon>
        <taxon>Phreatobacter</taxon>
    </lineage>
</organism>
<evidence type="ECO:0000313" key="2">
    <source>
        <dbReference type="EMBL" id="AVO45023.1"/>
    </source>
</evidence>
<dbReference type="PANTHER" id="PTHR43194:SF2">
    <property type="entry name" value="PEROXISOMAL MEMBRANE PROTEIN LPX1"/>
    <property type="match status" value="1"/>
</dbReference>
<dbReference type="InterPro" id="IPR050228">
    <property type="entry name" value="Carboxylesterase_BioH"/>
</dbReference>
<dbReference type="Pfam" id="PF00561">
    <property type="entry name" value="Abhydrolase_1"/>
    <property type="match status" value="1"/>
</dbReference>
<dbReference type="AlphaFoldDB" id="A0A2S0NAQ7"/>
<protein>
    <submittedName>
        <fullName evidence="2">Alpha/beta hydrolase</fullName>
    </submittedName>
</protein>
<dbReference type="KEGG" id="phr:C6569_08075"/>
<feature type="domain" description="AB hydrolase-1" evidence="1">
    <location>
        <begin position="30"/>
        <end position="260"/>
    </location>
</feature>
<keyword evidence="2" id="KW-0378">Hydrolase</keyword>
<sequence>MSKPYPMLTAGRLERPDGAVIHYETGGEGPAMVFAHGLGGNHLSWWQSAPVFAQWHRVVTFSHRGFAPSTAPGGVADPTLYAGDLLALLDHLGIAKAVIIGQSMGGWTCVETALAAPERVAGLVMACTTGSFDYDGFGDPQVQAWRQAMPARLADFTARGIHRAAGERMAEDNPSLHALYQGIDRLTYGLDKDDVGKRIRAMRTRGAADAARMTCPALFVIGSEDPLICPRGIELVADSWPSASTHRVEGAGHSVYFEHAIRFNKVVNEFLGMIGWT</sequence>
<keyword evidence="3" id="KW-1185">Reference proteome</keyword>
<dbReference type="InterPro" id="IPR029058">
    <property type="entry name" value="AB_hydrolase_fold"/>
</dbReference>
<dbReference type="OrthoDB" id="8680283at2"/>
<name>A0A2S0NAQ7_9HYPH</name>
<dbReference type="PRINTS" id="PR00111">
    <property type="entry name" value="ABHYDROLASE"/>
</dbReference>
<gene>
    <name evidence="2" type="ORF">C6569_08075</name>
</gene>
<dbReference type="EMBL" id="CP027668">
    <property type="protein sequence ID" value="AVO45023.1"/>
    <property type="molecule type" value="Genomic_DNA"/>
</dbReference>
<dbReference type="Proteomes" id="UP000237889">
    <property type="component" value="Chromosome"/>
</dbReference>
<evidence type="ECO:0000259" key="1">
    <source>
        <dbReference type="Pfam" id="PF00561"/>
    </source>
</evidence>
<dbReference type="GO" id="GO:0016787">
    <property type="term" value="F:hydrolase activity"/>
    <property type="evidence" value="ECO:0007669"/>
    <property type="project" value="UniProtKB-KW"/>
</dbReference>
<dbReference type="SUPFAM" id="SSF53474">
    <property type="entry name" value="alpha/beta-Hydrolases"/>
    <property type="match status" value="1"/>
</dbReference>
<dbReference type="Gene3D" id="3.40.50.1820">
    <property type="entry name" value="alpha/beta hydrolase"/>
    <property type="match status" value="1"/>
</dbReference>
<proteinExistence type="predicted"/>
<dbReference type="PANTHER" id="PTHR43194">
    <property type="entry name" value="HYDROLASE ALPHA/BETA FOLD FAMILY"/>
    <property type="match status" value="1"/>
</dbReference>
<dbReference type="RefSeq" id="WP_106748364.1">
    <property type="nucleotide sequence ID" value="NZ_CP027668.1"/>
</dbReference>